<keyword evidence="1" id="KW-0472">Membrane</keyword>
<dbReference type="Proteomes" id="UP000654279">
    <property type="component" value="Unassembled WGS sequence"/>
</dbReference>
<dbReference type="SUPFAM" id="SSF50156">
    <property type="entry name" value="PDZ domain-like"/>
    <property type="match status" value="1"/>
</dbReference>
<accession>A0A926HN15</accession>
<dbReference type="AlphaFoldDB" id="A0A926HN15"/>
<keyword evidence="1" id="KW-0812">Transmembrane</keyword>
<dbReference type="InterPro" id="IPR036034">
    <property type="entry name" value="PDZ_sf"/>
</dbReference>
<organism evidence="2 3">
    <name type="scientific">Luoshenia tenuis</name>
    <dbReference type="NCBI Taxonomy" id="2763654"/>
    <lineage>
        <taxon>Bacteria</taxon>
        <taxon>Bacillati</taxon>
        <taxon>Bacillota</taxon>
        <taxon>Clostridia</taxon>
        <taxon>Christensenellales</taxon>
        <taxon>Christensenellaceae</taxon>
        <taxon>Luoshenia</taxon>
    </lineage>
</organism>
<feature type="transmembrane region" description="Helical" evidence="1">
    <location>
        <begin position="171"/>
        <end position="192"/>
    </location>
</feature>
<evidence type="ECO:0008006" key="4">
    <source>
        <dbReference type="Google" id="ProtNLM"/>
    </source>
</evidence>
<dbReference type="RefSeq" id="WP_249285864.1">
    <property type="nucleotide sequence ID" value="NZ_JACRSO010000006.1"/>
</dbReference>
<proteinExistence type="predicted"/>
<feature type="transmembrane region" description="Helical" evidence="1">
    <location>
        <begin position="81"/>
        <end position="97"/>
    </location>
</feature>
<feature type="transmembrane region" description="Helical" evidence="1">
    <location>
        <begin position="128"/>
        <end position="150"/>
    </location>
</feature>
<dbReference type="Gene3D" id="2.30.42.10">
    <property type="match status" value="1"/>
</dbReference>
<comment type="caution">
    <text evidence="2">The sequence shown here is derived from an EMBL/GenBank/DDBJ whole genome shotgun (WGS) entry which is preliminary data.</text>
</comment>
<feature type="transmembrane region" description="Helical" evidence="1">
    <location>
        <begin position="12"/>
        <end position="32"/>
    </location>
</feature>
<evidence type="ECO:0000313" key="3">
    <source>
        <dbReference type="Proteomes" id="UP000654279"/>
    </source>
</evidence>
<feature type="transmembrane region" description="Helical" evidence="1">
    <location>
        <begin position="212"/>
        <end position="229"/>
    </location>
</feature>
<keyword evidence="3" id="KW-1185">Reference proteome</keyword>
<evidence type="ECO:0000256" key="1">
    <source>
        <dbReference type="SAM" id="Phobius"/>
    </source>
</evidence>
<protein>
    <recommendedName>
        <fullName evidence="4">PDZ domain-containing protein</fullName>
    </recommendedName>
</protein>
<name>A0A926HN15_9FIRM</name>
<gene>
    <name evidence="2" type="ORF">H8699_11820</name>
</gene>
<keyword evidence="1" id="KW-1133">Transmembrane helix</keyword>
<evidence type="ECO:0000313" key="2">
    <source>
        <dbReference type="EMBL" id="MBC8530119.1"/>
    </source>
</evidence>
<feature type="transmembrane region" description="Helical" evidence="1">
    <location>
        <begin position="53"/>
        <end position="75"/>
    </location>
</feature>
<dbReference type="EMBL" id="JACRSO010000006">
    <property type="protein sequence ID" value="MBC8530119.1"/>
    <property type="molecule type" value="Genomic_DNA"/>
</dbReference>
<sequence length="384" mass="42200">MDNLAALQRQGMIGGMALWMALIGWIVIRNAWRRQTSLERAFLEEARMGNWRRALYQLLPGLGAGALASLLMGWLEIELDISQAMFFSAAAIILSLFRAFRYCGYLYGGALVHAMSYSGATAYQPDAVVLVCAVLCFCEGALCLATAQFNRIPVLHDAGHSRAGAGCVADINWPVPCLIGLAGGGLGPMLFITGSFYQGALTPYRERMQVRGAVQAVGGLVLLLLALWLRAQPAALYGLHVALLLLVEGAQYYTAHAPVLTEADLPPRRGLQILHTLEKGPARRMGLKTGDILLELNGRAVNSERMLEEIMAPALPVVWAKWRRGEREMEGEQRSYKDPYEDLGIIALPVQTGHFYRQEAGGGLLNAFFAWLNQRRSVKNRSKE</sequence>
<reference evidence="2" key="1">
    <citation type="submission" date="2020-08" db="EMBL/GenBank/DDBJ databases">
        <title>Genome public.</title>
        <authorList>
            <person name="Liu C."/>
            <person name="Sun Q."/>
        </authorList>
    </citation>
    <scope>NUCLEOTIDE SEQUENCE</scope>
    <source>
        <strain evidence="2">NSJ-44</strain>
    </source>
</reference>